<dbReference type="AlphaFoldDB" id="A0A2A2KPX3"/>
<evidence type="ECO:0000256" key="2">
    <source>
        <dbReference type="SAM" id="MobiDB-lite"/>
    </source>
</evidence>
<dbReference type="InterPro" id="IPR011021">
    <property type="entry name" value="Arrestin-like_N"/>
</dbReference>
<feature type="region of interest" description="Disordered" evidence="2">
    <location>
        <begin position="340"/>
        <end position="385"/>
    </location>
</feature>
<dbReference type="Pfam" id="PF02752">
    <property type="entry name" value="Arrestin_C"/>
    <property type="match status" value="1"/>
</dbReference>
<keyword evidence="5" id="KW-1185">Reference proteome</keyword>
<dbReference type="Gene3D" id="2.60.40.640">
    <property type="match status" value="2"/>
</dbReference>
<dbReference type="InterPro" id="IPR050357">
    <property type="entry name" value="Arrestin_domain-protein"/>
</dbReference>
<protein>
    <recommendedName>
        <fullName evidence="3">Arrestin C-terminal-like domain-containing protein</fullName>
    </recommendedName>
</protein>
<dbReference type="PANTHER" id="PTHR11188">
    <property type="entry name" value="ARRESTIN DOMAIN CONTAINING PROTEIN"/>
    <property type="match status" value="1"/>
</dbReference>
<comment type="similarity">
    <text evidence="1">Belongs to the arrestin family.</text>
</comment>
<name>A0A2A2KPX3_9BILA</name>
<dbReference type="InterPro" id="IPR014756">
    <property type="entry name" value="Ig_E-set"/>
</dbReference>
<dbReference type="EMBL" id="LIAE01007976">
    <property type="protein sequence ID" value="PAV76004.1"/>
    <property type="molecule type" value="Genomic_DNA"/>
</dbReference>
<dbReference type="Proteomes" id="UP000218231">
    <property type="component" value="Unassembled WGS sequence"/>
</dbReference>
<evidence type="ECO:0000313" key="5">
    <source>
        <dbReference type="Proteomes" id="UP000218231"/>
    </source>
</evidence>
<proteinExistence type="inferred from homology"/>
<dbReference type="InterPro" id="IPR011022">
    <property type="entry name" value="Arrestin_C-like"/>
</dbReference>
<dbReference type="PANTHER" id="PTHR11188:SF175">
    <property type="entry name" value="ARRESTIN C-TERMINAL-LIKE DOMAIN-CONTAINING PROTEIN"/>
    <property type="match status" value="1"/>
</dbReference>
<comment type="caution">
    <text evidence="4">The sequence shown here is derived from an EMBL/GenBank/DDBJ whole genome shotgun (WGS) entry which is preliminary data.</text>
</comment>
<gene>
    <name evidence="4" type="ORF">WR25_03985</name>
</gene>
<evidence type="ECO:0000259" key="3">
    <source>
        <dbReference type="SMART" id="SM01017"/>
    </source>
</evidence>
<reference evidence="4 5" key="1">
    <citation type="journal article" date="2017" name="Curr. Biol.">
        <title>Genome architecture and evolution of a unichromosomal asexual nematode.</title>
        <authorList>
            <person name="Fradin H."/>
            <person name="Zegar C."/>
            <person name="Gutwein M."/>
            <person name="Lucas J."/>
            <person name="Kovtun M."/>
            <person name="Corcoran D."/>
            <person name="Baugh L.R."/>
            <person name="Kiontke K."/>
            <person name="Gunsalus K."/>
            <person name="Fitch D.H."/>
            <person name="Piano F."/>
        </authorList>
    </citation>
    <scope>NUCLEOTIDE SEQUENCE [LARGE SCALE GENOMIC DNA]</scope>
    <source>
        <strain evidence="4">PF1309</strain>
    </source>
</reference>
<sequence length="439" mass="49790">MPFFSLSTPVDKRLTDSCFCIEFTNSPLGVYRPGQTVEGVLRLNIEGEITAPFIRLVFDGHASTHWSESESKTDSLGRDCTETTNYDAKTLYVYEYKTLWSSTDADPFLPQGKNEYSFIFHLPPNCAPSFGDSNTFLTYGHIQYSIYVEVSNSRYRVNRKFGQKIFSVIPTVNLAMIPNTRLPLTVTRYEDEQYAICKRYKKDIHLTCRIPKRGYVPGETIDVETQVENNSGKQITYDMQTECTNIPEQGRHFDSINFFGEIRRRERDVVSADQPLSIAPHSKGQFTFRVPIPPVVTSFNSCPIITVDYFISVKVKTRSRSHKMAYRTLSIVIGTIPVQSSSDTTDISSTSQPSSSTSPAPPQCIYPLPEQSIGPHPDWVPPPSYEEAISQAPKKFNRRTEDEFTPRFTYYSEFGGSAGTSTNLQMDRCECRHEQCIIS</sequence>
<dbReference type="InterPro" id="IPR014752">
    <property type="entry name" value="Arrestin-like_C"/>
</dbReference>
<dbReference type="STRING" id="2018661.A0A2A2KPX3"/>
<feature type="domain" description="Arrestin C-terminal-like" evidence="3">
    <location>
        <begin position="200"/>
        <end position="338"/>
    </location>
</feature>
<evidence type="ECO:0000256" key="1">
    <source>
        <dbReference type="ARBA" id="ARBA00005298"/>
    </source>
</evidence>
<dbReference type="SMART" id="SM01017">
    <property type="entry name" value="Arrestin_C"/>
    <property type="match status" value="1"/>
</dbReference>
<accession>A0A2A2KPX3</accession>
<dbReference type="Pfam" id="PF00339">
    <property type="entry name" value="Arrestin_N"/>
    <property type="match status" value="1"/>
</dbReference>
<organism evidence="4 5">
    <name type="scientific">Diploscapter pachys</name>
    <dbReference type="NCBI Taxonomy" id="2018661"/>
    <lineage>
        <taxon>Eukaryota</taxon>
        <taxon>Metazoa</taxon>
        <taxon>Ecdysozoa</taxon>
        <taxon>Nematoda</taxon>
        <taxon>Chromadorea</taxon>
        <taxon>Rhabditida</taxon>
        <taxon>Rhabditina</taxon>
        <taxon>Rhabditomorpha</taxon>
        <taxon>Rhabditoidea</taxon>
        <taxon>Rhabditidae</taxon>
        <taxon>Diploscapter</taxon>
    </lineage>
</organism>
<evidence type="ECO:0000313" key="4">
    <source>
        <dbReference type="EMBL" id="PAV76004.1"/>
    </source>
</evidence>
<dbReference type="SUPFAM" id="SSF81296">
    <property type="entry name" value="E set domains"/>
    <property type="match status" value="2"/>
</dbReference>
<feature type="compositionally biased region" description="Low complexity" evidence="2">
    <location>
        <begin position="340"/>
        <end position="358"/>
    </location>
</feature>
<dbReference type="OrthoDB" id="2333384at2759"/>
<dbReference type="GO" id="GO:0015031">
    <property type="term" value="P:protein transport"/>
    <property type="evidence" value="ECO:0007669"/>
    <property type="project" value="TreeGrafter"/>
</dbReference>
<dbReference type="GO" id="GO:0005737">
    <property type="term" value="C:cytoplasm"/>
    <property type="evidence" value="ECO:0007669"/>
    <property type="project" value="TreeGrafter"/>
</dbReference>